<evidence type="ECO:0000256" key="2">
    <source>
        <dbReference type="ARBA" id="ARBA00022448"/>
    </source>
</evidence>
<keyword evidence="2" id="KW-0813">Transport</keyword>
<dbReference type="GO" id="GO:0016887">
    <property type="term" value="F:ATP hydrolysis activity"/>
    <property type="evidence" value="ECO:0007669"/>
    <property type="project" value="InterPro"/>
</dbReference>
<evidence type="ECO:0000259" key="5">
    <source>
        <dbReference type="PROSITE" id="PS50893"/>
    </source>
</evidence>
<dbReference type="Pfam" id="PF00005">
    <property type="entry name" value="ABC_tran"/>
    <property type="match status" value="1"/>
</dbReference>
<dbReference type="InterPro" id="IPR027417">
    <property type="entry name" value="P-loop_NTPase"/>
</dbReference>
<dbReference type="EMBL" id="CP006646">
    <property type="protein sequence ID" value="AGT36013.1"/>
    <property type="molecule type" value="Genomic_DNA"/>
</dbReference>
<dbReference type="KEGG" id="thb:N186_08375"/>
<evidence type="ECO:0000256" key="1">
    <source>
        <dbReference type="ARBA" id="ARBA00005417"/>
    </source>
</evidence>
<dbReference type="RefSeq" id="WP_020963320.1">
    <property type="nucleotide sequence ID" value="NC_022093.1"/>
</dbReference>
<sequence length="303" mass="34218">MAIVEFSGVTKRFRNTVALREASFTIPERSITAFLGPNGAGKTTSMKLIMGFLRPTKGNLTVFGEDPFRREEVRKRIGFMPEKPVYPMDLPVEDFLEHLARLRKVGKTDLNRLVRLVGLEKVLDTKIGELSRGYIQRVGIAQSLLGDPELLVLDEPTANLDPASRREILELLKLLHKELRVSMIISSHIIPELQEVSSYCVFIDKGMVLDYGYLGDLWKKYMTEAVFTIETRDINTLARILIEKPYIKLVKKVDKSLLEVAVEPEYYKSFEGLLSELGQIVTGFSFKTASLGDLYGKIVGSRS</sequence>
<gene>
    <name evidence="6" type="ORF">N186_08375</name>
</gene>
<dbReference type="SUPFAM" id="SSF52540">
    <property type="entry name" value="P-loop containing nucleoside triphosphate hydrolases"/>
    <property type="match status" value="1"/>
</dbReference>
<keyword evidence="7" id="KW-1185">Reference proteome</keyword>
<evidence type="ECO:0000256" key="3">
    <source>
        <dbReference type="ARBA" id="ARBA00022741"/>
    </source>
</evidence>
<dbReference type="PATRIC" id="fig|1365176.7.peg.1655"/>
<comment type="similarity">
    <text evidence="1">Belongs to the ABC transporter superfamily.</text>
</comment>
<evidence type="ECO:0000313" key="6">
    <source>
        <dbReference type="EMBL" id="AGT36013.1"/>
    </source>
</evidence>
<evidence type="ECO:0000313" key="7">
    <source>
        <dbReference type="Proteomes" id="UP000015543"/>
    </source>
</evidence>
<evidence type="ECO:0000256" key="4">
    <source>
        <dbReference type="ARBA" id="ARBA00022840"/>
    </source>
</evidence>
<dbReference type="GeneID" id="16574319"/>
<feature type="domain" description="ABC transporter" evidence="5">
    <location>
        <begin position="4"/>
        <end position="230"/>
    </location>
</feature>
<reference evidence="6 7" key="1">
    <citation type="journal article" date="2013" name="Genome Announc.">
        <title>Complete Genomic Sequence of 'Thermofilum adornatus' Strain 1910bT, a Hyperthermophilic Anaerobic Organotrophic Crenarchaeon.</title>
        <authorList>
            <person name="Dominova I.N."/>
            <person name="Kublanov I.V."/>
            <person name="Podosokorskaya O.A."/>
            <person name="Derbikova K.S."/>
            <person name="Patrushev M.V."/>
            <person name="Toshchakov S.V."/>
        </authorList>
    </citation>
    <scope>NUCLEOTIDE SEQUENCE [LARGE SCALE GENOMIC DNA]</scope>
    <source>
        <strain evidence="7">1910b</strain>
    </source>
</reference>
<name>S5ZFS9_9CREN</name>
<dbReference type="CDD" id="cd03230">
    <property type="entry name" value="ABC_DR_subfamily_A"/>
    <property type="match status" value="1"/>
</dbReference>
<keyword evidence="3" id="KW-0547">Nucleotide-binding</keyword>
<protein>
    <recommendedName>
        <fullName evidence="5">ABC transporter domain-containing protein</fullName>
    </recommendedName>
</protein>
<proteinExistence type="inferred from homology"/>
<dbReference type="Gene3D" id="3.40.50.300">
    <property type="entry name" value="P-loop containing nucleotide triphosphate hydrolases"/>
    <property type="match status" value="1"/>
</dbReference>
<keyword evidence="4" id="KW-0067">ATP-binding</keyword>
<dbReference type="Proteomes" id="UP000015543">
    <property type="component" value="Chromosome"/>
</dbReference>
<organism evidence="6 7">
    <name type="scientific">Thermofilum adornatum</name>
    <dbReference type="NCBI Taxonomy" id="1365176"/>
    <lineage>
        <taxon>Archaea</taxon>
        <taxon>Thermoproteota</taxon>
        <taxon>Thermoprotei</taxon>
        <taxon>Thermofilales</taxon>
        <taxon>Thermofilaceae</taxon>
        <taxon>Thermofilum</taxon>
    </lineage>
</organism>
<dbReference type="OrthoDB" id="40048at2157"/>
<dbReference type="InterPro" id="IPR003439">
    <property type="entry name" value="ABC_transporter-like_ATP-bd"/>
</dbReference>
<dbReference type="SMART" id="SM00382">
    <property type="entry name" value="AAA"/>
    <property type="match status" value="1"/>
</dbReference>
<dbReference type="PROSITE" id="PS50893">
    <property type="entry name" value="ABC_TRANSPORTER_2"/>
    <property type="match status" value="1"/>
</dbReference>
<dbReference type="GO" id="GO:0005524">
    <property type="term" value="F:ATP binding"/>
    <property type="evidence" value="ECO:0007669"/>
    <property type="project" value="UniProtKB-KW"/>
</dbReference>
<dbReference type="PANTHER" id="PTHR43335:SF11">
    <property type="entry name" value="ABC TRANSPORTER RELATED"/>
    <property type="match status" value="1"/>
</dbReference>
<dbReference type="AlphaFoldDB" id="S5ZFS9"/>
<dbReference type="PANTHER" id="PTHR43335">
    <property type="entry name" value="ABC TRANSPORTER, ATP-BINDING PROTEIN"/>
    <property type="match status" value="1"/>
</dbReference>
<dbReference type="HOGENOM" id="CLU_000604_1_2_2"/>
<dbReference type="InterPro" id="IPR003593">
    <property type="entry name" value="AAA+_ATPase"/>
</dbReference>
<accession>S5ZFS9</accession>
<dbReference type="eggNOG" id="arCOG00196">
    <property type="taxonomic scope" value="Archaea"/>
</dbReference>